<accession>A0ABR6BU45</accession>
<dbReference type="Proteomes" id="UP000517916">
    <property type="component" value="Unassembled WGS sequence"/>
</dbReference>
<dbReference type="EC" id="2.3.1.183" evidence="2"/>
<protein>
    <submittedName>
        <fullName evidence="2">Phosphinothricin acetyltransferase</fullName>
        <ecNumber evidence="2">2.3.1.183</ecNumber>
    </submittedName>
</protein>
<name>A0ABR6BU45_9PSEU</name>
<dbReference type="PANTHER" id="PTHR43072:SF8">
    <property type="entry name" value="ACYLTRANSFERASE FABY-RELATED"/>
    <property type="match status" value="1"/>
</dbReference>
<dbReference type="InterPro" id="IPR016181">
    <property type="entry name" value="Acyl_CoA_acyltransferase"/>
</dbReference>
<keyword evidence="2" id="KW-0012">Acyltransferase</keyword>
<keyword evidence="2" id="KW-0808">Transferase</keyword>
<evidence type="ECO:0000313" key="2">
    <source>
        <dbReference type="EMBL" id="MBA8930445.1"/>
    </source>
</evidence>
<dbReference type="Gene3D" id="3.40.630.30">
    <property type="match status" value="1"/>
</dbReference>
<organism evidence="2 3">
    <name type="scientific">Kutzneria viridogrisea</name>
    <dbReference type="NCBI Taxonomy" id="47990"/>
    <lineage>
        <taxon>Bacteria</taxon>
        <taxon>Bacillati</taxon>
        <taxon>Actinomycetota</taxon>
        <taxon>Actinomycetes</taxon>
        <taxon>Pseudonocardiales</taxon>
        <taxon>Pseudonocardiaceae</taxon>
        <taxon>Kutzneria</taxon>
    </lineage>
</organism>
<dbReference type="GO" id="GO:0102971">
    <property type="term" value="F:phosphinothricin N-acetyltransferase activity"/>
    <property type="evidence" value="ECO:0007669"/>
    <property type="project" value="UniProtKB-EC"/>
</dbReference>
<proteinExistence type="predicted"/>
<dbReference type="Pfam" id="PF00583">
    <property type="entry name" value="Acetyltransf_1"/>
    <property type="match status" value="1"/>
</dbReference>
<dbReference type="InterPro" id="IPR000182">
    <property type="entry name" value="GNAT_dom"/>
</dbReference>
<comment type="caution">
    <text evidence="2">The sequence shown here is derived from an EMBL/GenBank/DDBJ whole genome shotgun (WGS) entry which is preliminary data.</text>
</comment>
<dbReference type="EMBL" id="JACJID010000006">
    <property type="protein sequence ID" value="MBA8930445.1"/>
    <property type="molecule type" value="Genomic_DNA"/>
</dbReference>
<gene>
    <name evidence="2" type="ORF">BC739_007678</name>
</gene>
<evidence type="ECO:0000259" key="1">
    <source>
        <dbReference type="PROSITE" id="PS51186"/>
    </source>
</evidence>
<reference evidence="2 3" key="1">
    <citation type="submission" date="2020-08" db="EMBL/GenBank/DDBJ databases">
        <title>Genomic Encyclopedia of Archaeal and Bacterial Type Strains, Phase II (KMG-II): from individual species to whole genera.</title>
        <authorList>
            <person name="Goeker M."/>
        </authorList>
    </citation>
    <scope>NUCLEOTIDE SEQUENCE [LARGE SCALE GENOMIC DNA]</scope>
    <source>
        <strain evidence="2 3">DSM 43850</strain>
    </source>
</reference>
<keyword evidence="3" id="KW-1185">Reference proteome</keyword>
<dbReference type="SUPFAM" id="SSF55729">
    <property type="entry name" value="Acyl-CoA N-acyltransferases (Nat)"/>
    <property type="match status" value="1"/>
</dbReference>
<dbReference type="PROSITE" id="PS51186">
    <property type="entry name" value="GNAT"/>
    <property type="match status" value="1"/>
</dbReference>
<evidence type="ECO:0000313" key="3">
    <source>
        <dbReference type="Proteomes" id="UP000517916"/>
    </source>
</evidence>
<dbReference type="PANTHER" id="PTHR43072">
    <property type="entry name" value="N-ACETYLTRANSFERASE"/>
    <property type="match status" value="1"/>
</dbReference>
<sequence>MAEIYRPYVESTAISFEQEAPTSQQWRARFDNVVNAGLPFLVAEADGVVLGYAYCSPWRTRPAYRRSVESTIYLSGAARGRGLGGRLYIELLEACREWGAHRVIGVVADSGDPSSLRLHTRLGFREVGRLTEVGHKFGRTWDTVLFERRLG</sequence>
<feature type="domain" description="N-acetyltransferase" evidence="1">
    <location>
        <begin position="1"/>
        <end position="151"/>
    </location>
</feature>